<gene>
    <name evidence="1" type="ORF">CANARDRAFT_26430</name>
</gene>
<name>A0A1E4T968_9ASCO</name>
<dbReference type="Proteomes" id="UP000094801">
    <property type="component" value="Unassembled WGS sequence"/>
</dbReference>
<protein>
    <submittedName>
        <fullName evidence="1">Uncharacterized protein</fullName>
    </submittedName>
</protein>
<keyword evidence="2" id="KW-1185">Reference proteome</keyword>
<evidence type="ECO:0000313" key="2">
    <source>
        <dbReference type="Proteomes" id="UP000094801"/>
    </source>
</evidence>
<proteinExistence type="predicted"/>
<accession>A0A1E4T968</accession>
<dbReference type="EMBL" id="KV453847">
    <property type="protein sequence ID" value="ODV88271.1"/>
    <property type="molecule type" value="Genomic_DNA"/>
</dbReference>
<evidence type="ECO:0000313" key="1">
    <source>
        <dbReference type="EMBL" id="ODV88271.1"/>
    </source>
</evidence>
<sequence>MSAATIVFQAHIFYNINLNSMIIVKAFPSTFEPFSSLIHSLTQLLLPTVKQCLHQYSTLQLEVLSIFLTCLLLFF</sequence>
<organism evidence="1 2">
    <name type="scientific">[Candida] arabinofermentans NRRL YB-2248</name>
    <dbReference type="NCBI Taxonomy" id="983967"/>
    <lineage>
        <taxon>Eukaryota</taxon>
        <taxon>Fungi</taxon>
        <taxon>Dikarya</taxon>
        <taxon>Ascomycota</taxon>
        <taxon>Saccharomycotina</taxon>
        <taxon>Pichiomycetes</taxon>
        <taxon>Pichiales</taxon>
        <taxon>Pichiaceae</taxon>
        <taxon>Ogataea</taxon>
        <taxon>Ogataea/Candida clade</taxon>
    </lineage>
</organism>
<reference evidence="2" key="1">
    <citation type="submission" date="2016-04" db="EMBL/GenBank/DDBJ databases">
        <title>Comparative genomics of biotechnologically important yeasts.</title>
        <authorList>
            <consortium name="DOE Joint Genome Institute"/>
            <person name="Riley R."/>
            <person name="Haridas S."/>
            <person name="Wolfe K.H."/>
            <person name="Lopes M.R."/>
            <person name="Hittinger C.T."/>
            <person name="Goker M."/>
            <person name="Salamov A."/>
            <person name="Wisecaver J."/>
            <person name="Long T.M."/>
            <person name="Aerts A.L."/>
            <person name="Barry K."/>
            <person name="Choi C."/>
            <person name="Clum A."/>
            <person name="Coughlan A.Y."/>
            <person name="Deshpande S."/>
            <person name="Douglass A.P."/>
            <person name="Hanson S.J."/>
            <person name="Klenk H.-P."/>
            <person name="Labutti K."/>
            <person name="Lapidus A."/>
            <person name="Lindquist E."/>
            <person name="Lipzen A."/>
            <person name="Meier-Kolthoff J.P."/>
            <person name="Ohm R.A."/>
            <person name="Otillar R.P."/>
            <person name="Pangilinan J."/>
            <person name="Peng Y."/>
            <person name="Rokas A."/>
            <person name="Rosa C.A."/>
            <person name="Scheuner C."/>
            <person name="Sibirny A.A."/>
            <person name="Slot J.C."/>
            <person name="Stielow J.B."/>
            <person name="Sun H."/>
            <person name="Kurtzman C.P."/>
            <person name="Blackwell M."/>
            <person name="Grigoriev I.V."/>
            <person name="Jeffries T.W."/>
        </authorList>
    </citation>
    <scope>NUCLEOTIDE SEQUENCE [LARGE SCALE GENOMIC DNA]</scope>
    <source>
        <strain evidence="2">NRRL YB-2248</strain>
    </source>
</reference>
<dbReference type="AlphaFoldDB" id="A0A1E4T968"/>